<keyword evidence="4 7" id="KW-1133">Transmembrane helix</keyword>
<sequence>MSAFIEYFYEIKKEKLRMLLTMLGVCWGMTNIVLMLSVGEGLYRQFTRSFRGMGEGFVVFWAQQTSKPFAGLGIGRRIRLSEEDLGLIRSRVPEIAKISAEIEVGEQELKLARSTVMASLCGYGPAYGEMRFFFPEAGGRFINDVDEQQKRRVIFLGNNVRDKLFGTGVDPVGRILLFRGIPFTVIGVMVKKYGVGGGEHGNDGDLAIIPYSTCRTIFHRDWVGAVMFSPRTPGEAEAAFKGIRALLAAKYRFDPTDEAALGHFNAIEMAGTLNNVFRGIQLFLGLVGALTLIIAGIGVANIMYVTVRERTREIGIKMAVGARPGYIIGQFVTEALLTTIVGGAFGVALALGMIKGIRSLPIQHEVMEYLGKPVFSAMLALICTTILTFIGLLAGVFPARRASRVDPVEALRYE</sequence>
<evidence type="ECO:0000256" key="7">
    <source>
        <dbReference type="SAM" id="Phobius"/>
    </source>
</evidence>
<feature type="domain" description="ABC3 transporter permease C-terminal" evidence="8">
    <location>
        <begin position="286"/>
        <end position="407"/>
    </location>
</feature>
<evidence type="ECO:0000256" key="1">
    <source>
        <dbReference type="ARBA" id="ARBA00004651"/>
    </source>
</evidence>
<accession>A0A1F5YR99</accession>
<comment type="similarity">
    <text evidence="6">Belongs to the ABC-4 integral membrane protein family.</text>
</comment>
<dbReference type="InterPro" id="IPR003838">
    <property type="entry name" value="ABC3_permease_C"/>
</dbReference>
<keyword evidence="3 7" id="KW-0812">Transmembrane</keyword>
<dbReference type="Pfam" id="PF02687">
    <property type="entry name" value="FtsX"/>
    <property type="match status" value="1"/>
</dbReference>
<keyword evidence="5 7" id="KW-0472">Membrane</keyword>
<dbReference type="EMBL" id="MFIX01000175">
    <property type="protein sequence ID" value="OGG02720.1"/>
    <property type="molecule type" value="Genomic_DNA"/>
</dbReference>
<evidence type="ECO:0000313" key="10">
    <source>
        <dbReference type="EMBL" id="OGG02720.1"/>
    </source>
</evidence>
<proteinExistence type="inferred from homology"/>
<gene>
    <name evidence="10" type="ORF">A3F83_13975</name>
</gene>
<evidence type="ECO:0000256" key="6">
    <source>
        <dbReference type="ARBA" id="ARBA00038076"/>
    </source>
</evidence>
<comment type="subcellular location">
    <subcellularLocation>
        <location evidence="1">Cell membrane</location>
        <topology evidence="1">Multi-pass membrane protein</topology>
    </subcellularLocation>
</comment>
<evidence type="ECO:0000313" key="11">
    <source>
        <dbReference type="Proteomes" id="UP000179129"/>
    </source>
</evidence>
<evidence type="ECO:0000256" key="3">
    <source>
        <dbReference type="ARBA" id="ARBA00022692"/>
    </source>
</evidence>
<dbReference type="Pfam" id="PF12704">
    <property type="entry name" value="MacB_PCD"/>
    <property type="match status" value="1"/>
</dbReference>
<evidence type="ECO:0000256" key="2">
    <source>
        <dbReference type="ARBA" id="ARBA00022475"/>
    </source>
</evidence>
<feature type="transmembrane region" description="Helical" evidence="7">
    <location>
        <begin position="20"/>
        <end position="43"/>
    </location>
</feature>
<dbReference type="PANTHER" id="PTHR30572">
    <property type="entry name" value="MEMBRANE COMPONENT OF TRANSPORTER-RELATED"/>
    <property type="match status" value="1"/>
</dbReference>
<dbReference type="Proteomes" id="UP000179129">
    <property type="component" value="Unassembled WGS sequence"/>
</dbReference>
<reference evidence="10 11" key="1">
    <citation type="journal article" date="2016" name="Nat. Commun.">
        <title>Thousands of microbial genomes shed light on interconnected biogeochemical processes in an aquifer system.</title>
        <authorList>
            <person name="Anantharaman K."/>
            <person name="Brown C.T."/>
            <person name="Hug L.A."/>
            <person name="Sharon I."/>
            <person name="Castelle C.J."/>
            <person name="Probst A.J."/>
            <person name="Thomas B.C."/>
            <person name="Singh A."/>
            <person name="Wilkins M.J."/>
            <person name="Karaoz U."/>
            <person name="Brodie E.L."/>
            <person name="Williams K.H."/>
            <person name="Hubbard S.S."/>
            <person name="Banfield J.F."/>
        </authorList>
    </citation>
    <scope>NUCLEOTIDE SEQUENCE [LARGE SCALE GENOMIC DNA]</scope>
</reference>
<organism evidence="10 11">
    <name type="scientific">Candidatus Glassbacteria bacterium RIFCSPLOWO2_12_FULL_58_11</name>
    <dbReference type="NCBI Taxonomy" id="1817867"/>
    <lineage>
        <taxon>Bacteria</taxon>
        <taxon>Candidatus Glassiibacteriota</taxon>
    </lineage>
</organism>
<feature type="transmembrane region" description="Helical" evidence="7">
    <location>
        <begin position="374"/>
        <end position="397"/>
    </location>
</feature>
<evidence type="ECO:0008006" key="12">
    <source>
        <dbReference type="Google" id="ProtNLM"/>
    </source>
</evidence>
<evidence type="ECO:0000256" key="4">
    <source>
        <dbReference type="ARBA" id="ARBA00022989"/>
    </source>
</evidence>
<evidence type="ECO:0000256" key="5">
    <source>
        <dbReference type="ARBA" id="ARBA00023136"/>
    </source>
</evidence>
<feature type="domain" description="MacB-like periplasmic core" evidence="9">
    <location>
        <begin position="19"/>
        <end position="245"/>
    </location>
</feature>
<feature type="transmembrane region" description="Helical" evidence="7">
    <location>
        <begin position="282"/>
        <end position="305"/>
    </location>
</feature>
<name>A0A1F5YR99_9BACT</name>
<protein>
    <recommendedName>
        <fullName evidence="12">ABC transporter permease</fullName>
    </recommendedName>
</protein>
<dbReference type="InterPro" id="IPR050250">
    <property type="entry name" value="Macrolide_Exporter_MacB"/>
</dbReference>
<evidence type="ECO:0000259" key="9">
    <source>
        <dbReference type="Pfam" id="PF12704"/>
    </source>
</evidence>
<feature type="transmembrane region" description="Helical" evidence="7">
    <location>
        <begin position="326"/>
        <end position="354"/>
    </location>
</feature>
<dbReference type="GO" id="GO:0005886">
    <property type="term" value="C:plasma membrane"/>
    <property type="evidence" value="ECO:0007669"/>
    <property type="project" value="UniProtKB-SubCell"/>
</dbReference>
<dbReference type="InterPro" id="IPR025857">
    <property type="entry name" value="MacB_PCD"/>
</dbReference>
<dbReference type="GO" id="GO:0022857">
    <property type="term" value="F:transmembrane transporter activity"/>
    <property type="evidence" value="ECO:0007669"/>
    <property type="project" value="TreeGrafter"/>
</dbReference>
<keyword evidence="2" id="KW-1003">Cell membrane</keyword>
<comment type="caution">
    <text evidence="10">The sequence shown here is derived from an EMBL/GenBank/DDBJ whole genome shotgun (WGS) entry which is preliminary data.</text>
</comment>
<evidence type="ECO:0000259" key="8">
    <source>
        <dbReference type="Pfam" id="PF02687"/>
    </source>
</evidence>
<dbReference type="PANTHER" id="PTHR30572:SF4">
    <property type="entry name" value="ABC TRANSPORTER PERMEASE YTRF"/>
    <property type="match status" value="1"/>
</dbReference>
<dbReference type="AlphaFoldDB" id="A0A1F5YR99"/>
<dbReference type="STRING" id="1817867.A3F83_13975"/>